<keyword evidence="2" id="KW-0808">Transferase</keyword>
<gene>
    <name evidence="6" type="ORF">G127AT_09310</name>
</gene>
<feature type="region of interest" description="Disordered" evidence="4">
    <location>
        <begin position="236"/>
        <end position="262"/>
    </location>
</feature>
<dbReference type="GO" id="GO:0032259">
    <property type="term" value="P:methylation"/>
    <property type="evidence" value="ECO:0007669"/>
    <property type="project" value="UniProtKB-KW"/>
</dbReference>
<organism evidence="6 7">
    <name type="scientific">Agromyces archimandritae</name>
    <dbReference type="NCBI Taxonomy" id="2781962"/>
    <lineage>
        <taxon>Bacteria</taxon>
        <taxon>Bacillati</taxon>
        <taxon>Actinomycetota</taxon>
        <taxon>Actinomycetes</taxon>
        <taxon>Micrococcales</taxon>
        <taxon>Microbacteriaceae</taxon>
        <taxon>Agromyces</taxon>
    </lineage>
</organism>
<dbReference type="AlphaFoldDB" id="A0A975FKE8"/>
<keyword evidence="1" id="KW-0489">Methyltransferase</keyword>
<dbReference type="SUPFAM" id="SSF53335">
    <property type="entry name" value="S-adenosyl-L-methionine-dependent methyltransferases"/>
    <property type="match status" value="1"/>
</dbReference>
<dbReference type="Proteomes" id="UP000671914">
    <property type="component" value="Chromosome"/>
</dbReference>
<dbReference type="EC" id="2.1.1.-" evidence="3"/>
<feature type="region of interest" description="Disordered" evidence="4">
    <location>
        <begin position="326"/>
        <end position="355"/>
    </location>
</feature>
<evidence type="ECO:0000256" key="3">
    <source>
        <dbReference type="RuleBase" id="RU362026"/>
    </source>
</evidence>
<dbReference type="InterPro" id="IPR029063">
    <property type="entry name" value="SAM-dependent_MTases_sf"/>
</dbReference>
<protein>
    <recommendedName>
        <fullName evidence="3">Methyltransferase</fullName>
        <ecNumber evidence="3">2.1.1.-</ecNumber>
    </recommendedName>
</protein>
<dbReference type="Pfam" id="PF01555">
    <property type="entry name" value="N6_N4_Mtase"/>
    <property type="match status" value="1"/>
</dbReference>
<dbReference type="Gene3D" id="3.40.50.150">
    <property type="entry name" value="Vaccinia Virus protein VP39"/>
    <property type="match status" value="1"/>
</dbReference>
<reference evidence="6" key="1">
    <citation type="submission" date="2021-03" db="EMBL/GenBank/DDBJ databases">
        <title>Agromyces archimandritus sp. nov., isolated from the cockroach Archimandrita tessellata.</title>
        <authorList>
            <person name="Guzman J."/>
            <person name="Ortuzar M."/>
            <person name="Poehlein A."/>
            <person name="Daniel R."/>
            <person name="Trujillo M."/>
            <person name="Vilcinskas A."/>
        </authorList>
    </citation>
    <scope>NUCLEOTIDE SEQUENCE</scope>
    <source>
        <strain evidence="6">G127AT</strain>
    </source>
</reference>
<evidence type="ECO:0000256" key="1">
    <source>
        <dbReference type="ARBA" id="ARBA00022603"/>
    </source>
</evidence>
<keyword evidence="7" id="KW-1185">Reference proteome</keyword>
<evidence type="ECO:0000259" key="5">
    <source>
        <dbReference type="Pfam" id="PF01555"/>
    </source>
</evidence>
<dbReference type="KEGG" id="aarc:G127AT_09310"/>
<dbReference type="EMBL" id="CP071696">
    <property type="protein sequence ID" value="QTX03552.1"/>
    <property type="molecule type" value="Genomic_DNA"/>
</dbReference>
<name>A0A975FKE8_9MICO</name>
<evidence type="ECO:0000256" key="2">
    <source>
        <dbReference type="ARBA" id="ARBA00022679"/>
    </source>
</evidence>
<proteinExistence type="inferred from homology"/>
<evidence type="ECO:0000313" key="7">
    <source>
        <dbReference type="Proteomes" id="UP000671914"/>
    </source>
</evidence>
<dbReference type="GO" id="GO:0008170">
    <property type="term" value="F:N-methyltransferase activity"/>
    <property type="evidence" value="ECO:0007669"/>
    <property type="project" value="InterPro"/>
</dbReference>
<evidence type="ECO:0000313" key="6">
    <source>
        <dbReference type="EMBL" id="QTX03552.1"/>
    </source>
</evidence>
<accession>A0A975FKE8</accession>
<evidence type="ECO:0000256" key="4">
    <source>
        <dbReference type="SAM" id="MobiDB-lite"/>
    </source>
</evidence>
<comment type="similarity">
    <text evidence="3">Belongs to the N(4)/N(6)-methyltransferase family.</text>
</comment>
<dbReference type="InterPro" id="IPR002941">
    <property type="entry name" value="DNA_methylase_N4/N6"/>
</dbReference>
<dbReference type="PRINTS" id="PR00508">
    <property type="entry name" value="S21N4MTFRASE"/>
</dbReference>
<feature type="region of interest" description="Disordered" evidence="4">
    <location>
        <begin position="203"/>
        <end position="222"/>
    </location>
</feature>
<dbReference type="RefSeq" id="WP_210896262.1">
    <property type="nucleotide sequence ID" value="NZ_CP071696.1"/>
</dbReference>
<dbReference type="GO" id="GO:0003677">
    <property type="term" value="F:DNA binding"/>
    <property type="evidence" value="ECO:0007669"/>
    <property type="project" value="InterPro"/>
</dbReference>
<feature type="domain" description="DNA methylase N-4/N-6" evidence="5">
    <location>
        <begin position="73"/>
        <end position="308"/>
    </location>
</feature>
<dbReference type="REBASE" id="460791">
    <property type="entry name" value="M.Asp27ATORF9310P"/>
</dbReference>
<feature type="compositionally biased region" description="Low complexity" evidence="4">
    <location>
        <begin position="236"/>
        <end position="256"/>
    </location>
</feature>
<dbReference type="InterPro" id="IPR001091">
    <property type="entry name" value="RM_Methyltransferase"/>
</dbReference>
<sequence length="355" mass="36905">MPAESGRIIHADSLEALRALGAGSVTVAYLHPPANPRRDAPLAAPARGATDAVSRLRGGTADEVRAALARYDDRFDDYWGFLEPRIAEVWRLLAADGTLYLRLDAREAHYAKVMLDALVGRDGFMNEIVWVTGFGEPATAAWPRRHDTILVYARDPKRVWFDASAVDREPYMAPGLVTPEKAALGKLPTDVWWHTIVGGDRGQAAGSARGADASGTDAARGATAESAAGASVAGADGASAAAPDPGADAAGGAPAAHGDRTPEGVVRRILQASSREGDLVLDPFAGSGTTGVVAATLGRRFVLIEDDDASVAVMRARFAELAGVEFDDGPGRAPASTPDPVVSTTAVPAPEEPTV</sequence>